<dbReference type="Proteomes" id="UP001165283">
    <property type="component" value="Unassembled WGS sequence"/>
</dbReference>
<dbReference type="InterPro" id="IPR036237">
    <property type="entry name" value="Xyl_isomerase-like_sf"/>
</dbReference>
<name>A0ABT1A7T4_9PSEU</name>
<gene>
    <name evidence="2" type="ORF">KDL28_28850</name>
</gene>
<dbReference type="Gene3D" id="3.20.20.150">
    <property type="entry name" value="Divalent-metal-dependent TIM barrel enzymes"/>
    <property type="match status" value="1"/>
</dbReference>
<dbReference type="InterPro" id="IPR013022">
    <property type="entry name" value="Xyl_isomerase-like_TIM-brl"/>
</dbReference>
<organism evidence="2 3">
    <name type="scientific">Pseudonocardia humida</name>
    <dbReference type="NCBI Taxonomy" id="2800819"/>
    <lineage>
        <taxon>Bacteria</taxon>
        <taxon>Bacillati</taxon>
        <taxon>Actinomycetota</taxon>
        <taxon>Actinomycetes</taxon>
        <taxon>Pseudonocardiales</taxon>
        <taxon>Pseudonocardiaceae</taxon>
        <taxon>Pseudonocardia</taxon>
    </lineage>
</organism>
<dbReference type="Pfam" id="PF01261">
    <property type="entry name" value="AP_endonuc_2"/>
    <property type="match status" value="1"/>
</dbReference>
<keyword evidence="2" id="KW-0413">Isomerase</keyword>
<comment type="caution">
    <text evidence="2">The sequence shown here is derived from an EMBL/GenBank/DDBJ whole genome shotgun (WGS) entry which is preliminary data.</text>
</comment>
<protein>
    <submittedName>
        <fullName evidence="2">Sugar phosphate isomerase/epimerase</fullName>
    </submittedName>
</protein>
<dbReference type="InterPro" id="IPR050312">
    <property type="entry name" value="IolE/XylAMocC-like"/>
</dbReference>
<sequence>MTVDVLGSYWTTAGPVEIGTGREWSLFGWPERCAEAARVGMRGLGLWHADLEHLLQTHSPAELRSVFVDHGLEVLELEFLNDWFVPPGDPRRTASDQQRDLLFTAAAELGAHHIKLGNLKRTEAGLDQLTTAFAELCADAAGRHGAPLTYELMPFDVNAGSIEAVVRIVGGAGAANGGIALDTWHLGKMRIAPDELAAIPADLLGYVELSDGMRADMPDHSVETTRFRRLPGEGEFDIPGYVRALTGLGYRGPWGVEVLSDDLRALPMPEMFRRTVETTRAQLDLAGAGQGGTP</sequence>
<proteinExistence type="predicted"/>
<keyword evidence="3" id="KW-1185">Reference proteome</keyword>
<evidence type="ECO:0000313" key="3">
    <source>
        <dbReference type="Proteomes" id="UP001165283"/>
    </source>
</evidence>
<dbReference type="PANTHER" id="PTHR12110:SF48">
    <property type="entry name" value="BLL3656 PROTEIN"/>
    <property type="match status" value="1"/>
</dbReference>
<dbReference type="GO" id="GO:0016853">
    <property type="term" value="F:isomerase activity"/>
    <property type="evidence" value="ECO:0007669"/>
    <property type="project" value="UniProtKB-KW"/>
</dbReference>
<dbReference type="PANTHER" id="PTHR12110">
    <property type="entry name" value="HYDROXYPYRUVATE ISOMERASE"/>
    <property type="match status" value="1"/>
</dbReference>
<dbReference type="RefSeq" id="WP_252443701.1">
    <property type="nucleotide sequence ID" value="NZ_JAGSOV010000061.1"/>
</dbReference>
<feature type="domain" description="Xylose isomerase-like TIM barrel" evidence="1">
    <location>
        <begin position="34"/>
        <end position="277"/>
    </location>
</feature>
<accession>A0ABT1A7T4</accession>
<evidence type="ECO:0000313" key="2">
    <source>
        <dbReference type="EMBL" id="MCO1659086.1"/>
    </source>
</evidence>
<evidence type="ECO:0000259" key="1">
    <source>
        <dbReference type="Pfam" id="PF01261"/>
    </source>
</evidence>
<dbReference type="EMBL" id="JAGSOV010000061">
    <property type="protein sequence ID" value="MCO1659086.1"/>
    <property type="molecule type" value="Genomic_DNA"/>
</dbReference>
<reference evidence="2" key="1">
    <citation type="submission" date="2021-04" db="EMBL/GenBank/DDBJ databases">
        <title>Pseudonocardia sp. nov., isolated from sandy soil of mangrove forest.</title>
        <authorList>
            <person name="Zan Z."/>
            <person name="Huang R."/>
            <person name="Liu W."/>
        </authorList>
    </citation>
    <scope>NUCLEOTIDE SEQUENCE</scope>
    <source>
        <strain evidence="2">S2-4</strain>
    </source>
</reference>
<dbReference type="SUPFAM" id="SSF51658">
    <property type="entry name" value="Xylose isomerase-like"/>
    <property type="match status" value="1"/>
</dbReference>